<dbReference type="InterPro" id="IPR046368">
    <property type="entry name" value="Tag1"/>
</dbReference>
<protein>
    <submittedName>
        <fullName evidence="3">Uncharacterized protein</fullName>
    </submittedName>
</protein>
<dbReference type="EMBL" id="JAQQWI010000007">
    <property type="protein sequence ID" value="KAK8027426.1"/>
    <property type="molecule type" value="Genomic_DNA"/>
</dbReference>
<name>A0ABR1S6K7_9PEZI</name>
<feature type="compositionally biased region" description="Basic and acidic residues" evidence="1">
    <location>
        <begin position="1"/>
        <end position="17"/>
    </location>
</feature>
<dbReference type="Pfam" id="PF12505">
    <property type="entry name" value="DUF3712"/>
    <property type="match status" value="1"/>
</dbReference>
<keyword evidence="2" id="KW-1133">Transmembrane helix</keyword>
<feature type="transmembrane region" description="Helical" evidence="2">
    <location>
        <begin position="38"/>
        <end position="61"/>
    </location>
</feature>
<gene>
    <name evidence="3" type="ORF">PG991_004482</name>
</gene>
<dbReference type="PANTHER" id="PTHR35895">
    <property type="entry name" value="CHROMOSOME 16, WHOLE GENOME SHOTGUN SEQUENCE"/>
    <property type="match status" value="1"/>
</dbReference>
<evidence type="ECO:0000313" key="3">
    <source>
        <dbReference type="EMBL" id="KAK8027426.1"/>
    </source>
</evidence>
<keyword evidence="4" id="KW-1185">Reference proteome</keyword>
<evidence type="ECO:0000256" key="1">
    <source>
        <dbReference type="SAM" id="MobiDB-lite"/>
    </source>
</evidence>
<evidence type="ECO:0000313" key="4">
    <source>
        <dbReference type="Proteomes" id="UP001396898"/>
    </source>
</evidence>
<comment type="caution">
    <text evidence="3">The sequence shown here is derived from an EMBL/GenBank/DDBJ whole genome shotgun (WGS) entry which is preliminary data.</text>
</comment>
<keyword evidence="2" id="KW-0472">Membrane</keyword>
<feature type="region of interest" description="Disordered" evidence="1">
    <location>
        <begin position="1"/>
        <end position="31"/>
    </location>
</feature>
<dbReference type="Proteomes" id="UP001396898">
    <property type="component" value="Unassembled WGS sequence"/>
</dbReference>
<sequence length="373" mass="39890">MSDKVEVSHHDSRKGSEPEAGPAGQKSEGGKGHCKRFWWVYLVLLVVIVVIVVPCVLLVAVPKMAQSRLDSASLKIDSVVISQVEKDSFNMAIDSTILADSSVHATIRGFDGTMSLLPNKDGAAPVAFAKFQFPEMSSSAQVVVNVSQKVAVEDTNSLVAFNEALLSQVSVHVRVEGDTQIRVSGIARDYPVTFRKDVELKAFNGFAGLSVSNINVRMGNFNNFNGTAHIPNPTVFTFELVSTHDPVCCYAGTDVVSLLYRQGNTTWNNYLDGGANVGTAYIQNLAMRPGNNDFFIWADIAQIPVLTALGKKPVCESPQGDLTFELSGKTVENDGQSIPWLATALSAHNASVTMPVGAAVAKALNASVPCSSN</sequence>
<dbReference type="InterPro" id="IPR022185">
    <property type="entry name" value="DUF3712"/>
</dbReference>
<proteinExistence type="predicted"/>
<keyword evidence="2" id="KW-0812">Transmembrane</keyword>
<dbReference type="PANTHER" id="PTHR35895:SF1">
    <property type="entry name" value="LIPID-BINDING SERUM GLYCOPROTEIN C-TERMINAL DOMAIN-CONTAINING PROTEIN"/>
    <property type="match status" value="1"/>
</dbReference>
<accession>A0ABR1S6K7</accession>
<evidence type="ECO:0000256" key="2">
    <source>
        <dbReference type="SAM" id="Phobius"/>
    </source>
</evidence>
<reference evidence="3 4" key="1">
    <citation type="submission" date="2023-01" db="EMBL/GenBank/DDBJ databases">
        <title>Analysis of 21 Apiospora genomes using comparative genomics revels a genus with tremendous synthesis potential of carbohydrate active enzymes and secondary metabolites.</title>
        <authorList>
            <person name="Sorensen T."/>
        </authorList>
    </citation>
    <scope>NUCLEOTIDE SEQUENCE [LARGE SCALE GENOMIC DNA]</scope>
    <source>
        <strain evidence="3 4">CBS 20057</strain>
    </source>
</reference>
<organism evidence="3 4">
    <name type="scientific">Apiospora marii</name>
    <dbReference type="NCBI Taxonomy" id="335849"/>
    <lineage>
        <taxon>Eukaryota</taxon>
        <taxon>Fungi</taxon>
        <taxon>Dikarya</taxon>
        <taxon>Ascomycota</taxon>
        <taxon>Pezizomycotina</taxon>
        <taxon>Sordariomycetes</taxon>
        <taxon>Xylariomycetidae</taxon>
        <taxon>Amphisphaeriales</taxon>
        <taxon>Apiosporaceae</taxon>
        <taxon>Apiospora</taxon>
    </lineage>
</organism>